<keyword evidence="3" id="KW-1185">Reference proteome</keyword>
<feature type="signal peptide" evidence="1">
    <location>
        <begin position="1"/>
        <end position="24"/>
    </location>
</feature>
<dbReference type="SUPFAM" id="SSF75005">
    <property type="entry name" value="Arabinanase/levansucrase/invertase"/>
    <property type="match status" value="1"/>
</dbReference>
<evidence type="ECO:0008006" key="4">
    <source>
        <dbReference type="Google" id="ProtNLM"/>
    </source>
</evidence>
<dbReference type="InterPro" id="IPR023296">
    <property type="entry name" value="Glyco_hydro_beta-prop_sf"/>
</dbReference>
<evidence type="ECO:0000313" key="2">
    <source>
        <dbReference type="EMBL" id="MET3869985.1"/>
    </source>
</evidence>
<name>A0ABV2NUJ7_9HYPH</name>
<protein>
    <recommendedName>
        <fullName evidence="4">Glycosyl hydrolase family 32</fullName>
    </recommendedName>
</protein>
<evidence type="ECO:0000256" key="1">
    <source>
        <dbReference type="SAM" id="SignalP"/>
    </source>
</evidence>
<evidence type="ECO:0000313" key="3">
    <source>
        <dbReference type="Proteomes" id="UP001549119"/>
    </source>
</evidence>
<sequence>MLKKLVLGGIALAALAGAAVPASASWQGPAGNAWFNNDVRPQGYNYAPSIINTGGTTDVWWCGQGATDVIYHRTATGAGFGPIQQVLYSRQTWNRQYTCDPSVIRGNFTNPQDGQHYTHIMYYSGADNQPGWNNQLGLAYSNDGINWVDWQGDSILKPIGDASNNYGLGQPSTFNADGQSSLFVFTTDTSVPADPNFAQIFVRHTPNGVNFEAPVRLPARATDGTSIGPNSDFGYDYNTGDVYMMSSLPGRNCNAEPCKDKVNNPDRETYQMGLYKMPISQVLSGQPFQWTPLGQLNTDQTGFYLNHSPGFNRDPSGNITPFFPNIQIFFAGGDPSPTTWKLTFSILNKDDPFAPLVRYYNGQVHKVTSGYAGPGFNAEFQLGRGLVAATAATHKLYSCFTGADYFLSTDAGCEGQQHLGVTAEVFNNQEANTHAIYRCWAGNHHFASNDPGCEGTTTEGPLGFIYNN</sequence>
<dbReference type="EMBL" id="JBEPNW010000008">
    <property type="protein sequence ID" value="MET3869985.1"/>
    <property type="molecule type" value="Genomic_DNA"/>
</dbReference>
<accession>A0ABV2NUJ7</accession>
<keyword evidence="1" id="KW-0732">Signal</keyword>
<reference evidence="2 3" key="1">
    <citation type="submission" date="2024-06" db="EMBL/GenBank/DDBJ databases">
        <title>Genomics of switchgrass bacterial isolates.</title>
        <authorList>
            <person name="Shade A."/>
        </authorList>
    </citation>
    <scope>NUCLEOTIDE SEQUENCE [LARGE SCALE GENOMIC DNA]</scope>
    <source>
        <strain evidence="2 3">PvP084</strain>
    </source>
</reference>
<dbReference type="RefSeq" id="WP_209651102.1">
    <property type="nucleotide sequence ID" value="NZ_JBEPNV010000005.1"/>
</dbReference>
<dbReference type="Proteomes" id="UP001549119">
    <property type="component" value="Unassembled WGS sequence"/>
</dbReference>
<feature type="chain" id="PRO_5045886182" description="Glycosyl hydrolase family 32" evidence="1">
    <location>
        <begin position="25"/>
        <end position="468"/>
    </location>
</feature>
<gene>
    <name evidence="2" type="ORF">ABIC20_007370</name>
</gene>
<dbReference type="Gene3D" id="2.115.10.20">
    <property type="entry name" value="Glycosyl hydrolase domain, family 43"/>
    <property type="match status" value="1"/>
</dbReference>
<organism evidence="2 3">
    <name type="scientific">Methylobacterium radiotolerans</name>
    <dbReference type="NCBI Taxonomy" id="31998"/>
    <lineage>
        <taxon>Bacteria</taxon>
        <taxon>Pseudomonadati</taxon>
        <taxon>Pseudomonadota</taxon>
        <taxon>Alphaproteobacteria</taxon>
        <taxon>Hyphomicrobiales</taxon>
        <taxon>Methylobacteriaceae</taxon>
        <taxon>Methylobacterium</taxon>
    </lineage>
</organism>
<proteinExistence type="predicted"/>
<comment type="caution">
    <text evidence="2">The sequence shown here is derived from an EMBL/GenBank/DDBJ whole genome shotgun (WGS) entry which is preliminary data.</text>
</comment>